<reference evidence="2" key="1">
    <citation type="submission" date="2020-02" db="EMBL/GenBank/DDBJ databases">
        <authorList>
            <person name="Meier V. D."/>
        </authorList>
    </citation>
    <scope>NUCLEOTIDE SEQUENCE</scope>
    <source>
        <strain evidence="2">AVDCRST_MAG59</strain>
    </source>
</reference>
<dbReference type="EMBL" id="CADCWF010000132">
    <property type="protein sequence ID" value="CAA9555619.1"/>
    <property type="molecule type" value="Genomic_DNA"/>
</dbReference>
<gene>
    <name evidence="2" type="ORF">AVDCRST_MAG59-2134</name>
</gene>
<accession>A0A6J4URD1</accession>
<proteinExistence type="predicted"/>
<name>A0A6J4URD1_9BACT</name>
<feature type="compositionally biased region" description="Basic and acidic residues" evidence="1">
    <location>
        <begin position="107"/>
        <end position="117"/>
    </location>
</feature>
<organism evidence="2">
    <name type="scientific">uncultured Thermomicrobiales bacterium</name>
    <dbReference type="NCBI Taxonomy" id="1645740"/>
    <lineage>
        <taxon>Bacteria</taxon>
        <taxon>Pseudomonadati</taxon>
        <taxon>Thermomicrobiota</taxon>
        <taxon>Thermomicrobia</taxon>
        <taxon>Thermomicrobiales</taxon>
        <taxon>environmental samples</taxon>
    </lineage>
</organism>
<feature type="region of interest" description="Disordered" evidence="1">
    <location>
        <begin position="102"/>
        <end position="180"/>
    </location>
</feature>
<dbReference type="AlphaFoldDB" id="A0A6J4URD1"/>
<feature type="region of interest" description="Disordered" evidence="1">
    <location>
        <begin position="1"/>
        <end position="75"/>
    </location>
</feature>
<sequence>MTTADPLAGDGQDRLGAVAGDDPRRAVAGAQPVGDGDRDVGPAGAEVEDFDRPVPGHPFQQTRQAPQDDADAAAEAVDRADVVQVRCQLGRLVAVPVEQLRGAQPRPEQRWLTERGRSGLGFDASRVGRHRGSAVASASRRPQARIRRAATSAGSAVSDRPASARSAGVRRLSPAVGDRA</sequence>
<protein>
    <submittedName>
        <fullName evidence="2">Uncharacterized protein</fullName>
    </submittedName>
</protein>
<evidence type="ECO:0000256" key="1">
    <source>
        <dbReference type="SAM" id="MobiDB-lite"/>
    </source>
</evidence>
<evidence type="ECO:0000313" key="2">
    <source>
        <dbReference type="EMBL" id="CAA9555619.1"/>
    </source>
</evidence>